<evidence type="ECO:0000256" key="1">
    <source>
        <dbReference type="SAM" id="MobiDB-lite"/>
    </source>
</evidence>
<proteinExistence type="predicted"/>
<organism evidence="2 3">
    <name type="scientific">Rhizobium phage RHEph01</name>
    <dbReference type="NCBI Taxonomy" id="1220601"/>
    <lineage>
        <taxon>Viruses</taxon>
        <taxon>Duplodnaviria</taxon>
        <taxon>Heunggongvirae</taxon>
        <taxon>Uroviricota</taxon>
        <taxon>Caudoviricetes</taxon>
        <taxon>Autographivirales</taxon>
        <taxon>Paadamvirus</taxon>
        <taxon>Paadamvirus RHEph01</taxon>
    </lineage>
</organism>
<evidence type="ECO:0000313" key="3">
    <source>
        <dbReference type="Proteomes" id="UP000011149"/>
    </source>
</evidence>
<dbReference type="Proteomes" id="UP000011149">
    <property type="component" value="Segment"/>
</dbReference>
<name>L7TQZ6_9CAUD</name>
<protein>
    <submittedName>
        <fullName evidence="2">Uncharacterized protein</fullName>
    </submittedName>
</protein>
<dbReference type="InterPro" id="IPR024345">
    <property type="entry name" value="DNA_matur_Phage_T7-like"/>
</dbReference>
<dbReference type="EMBL" id="JX483873">
    <property type="protein sequence ID" value="AGC35561.1"/>
    <property type="molecule type" value="Genomic_DNA"/>
</dbReference>
<sequence length="73" mass="8126">MDLNEILSLLHAEMAQKLLDKVRSGEVTAAELNVARQFLKDNNIDSVPKEGSPLRNLADDLPFTGDDDRPSYN</sequence>
<evidence type="ECO:0000313" key="2">
    <source>
        <dbReference type="EMBL" id="AGC35561.1"/>
    </source>
</evidence>
<accession>L7TQZ6</accession>
<reference evidence="2 3" key="1">
    <citation type="journal article" date="2013" name="Appl. Environ. Microbiol.">
        <title>Narrow Host-Range Bacteriophages that Infect Rhizobium etli associate with Distinct Genomic Types.</title>
        <authorList>
            <person name="Santamaria R.I."/>
            <person name="Bustos P."/>
            <person name="Sepulveda-Robles O."/>
            <person name="Lozano L."/>
            <person name="Rodriguez C."/>
            <person name="Fernandez J.L."/>
            <person name="Juarez S."/>
            <person name="Kameyama L."/>
            <person name="Guarneros G."/>
            <person name="Davila G."/>
            <person name="Gonzalez V."/>
        </authorList>
    </citation>
    <scope>NUCLEOTIDE SEQUENCE [LARGE SCALE GENOMIC DNA]</scope>
</reference>
<feature type="region of interest" description="Disordered" evidence="1">
    <location>
        <begin position="45"/>
        <end position="73"/>
    </location>
</feature>
<dbReference type="Pfam" id="PF11123">
    <property type="entry name" value="DNA_Packaging_2"/>
    <property type="match status" value="1"/>
</dbReference>
<keyword evidence="3" id="KW-1185">Reference proteome</keyword>
<gene>
    <name evidence="2" type="ORF">RHEph01_gp051</name>
</gene>